<dbReference type="InterPro" id="IPR014752">
    <property type="entry name" value="Arrestin-like_C"/>
</dbReference>
<protein>
    <recommendedName>
        <fullName evidence="2">Arrestin C-terminal-like domain-containing protein</fullName>
    </recommendedName>
</protein>
<feature type="compositionally biased region" description="Low complexity" evidence="1">
    <location>
        <begin position="431"/>
        <end position="441"/>
    </location>
</feature>
<evidence type="ECO:0000313" key="4">
    <source>
        <dbReference type="Proteomes" id="UP000078561"/>
    </source>
</evidence>
<dbReference type="OrthoDB" id="2238745at2759"/>
<evidence type="ECO:0000313" key="3">
    <source>
        <dbReference type="EMBL" id="SAM03766.1"/>
    </source>
</evidence>
<dbReference type="GO" id="GO:0005886">
    <property type="term" value="C:plasma membrane"/>
    <property type="evidence" value="ECO:0007669"/>
    <property type="project" value="TreeGrafter"/>
</dbReference>
<dbReference type="Proteomes" id="UP000078561">
    <property type="component" value="Unassembled WGS sequence"/>
</dbReference>
<feature type="domain" description="Arrestin C-terminal-like" evidence="2">
    <location>
        <begin position="270"/>
        <end position="562"/>
    </location>
</feature>
<evidence type="ECO:0000256" key="1">
    <source>
        <dbReference type="SAM" id="MobiDB-lite"/>
    </source>
</evidence>
<dbReference type="PANTHER" id="PTHR11188">
    <property type="entry name" value="ARRESTIN DOMAIN CONTAINING PROTEIN"/>
    <property type="match status" value="1"/>
</dbReference>
<feature type="region of interest" description="Disordered" evidence="1">
    <location>
        <begin position="189"/>
        <end position="222"/>
    </location>
</feature>
<sequence length="690" mass="77308">MPAKPAVMMKLRWLIVDVKMRITAIWPRNQFSTKKALRLVLDEPVLFVEDKPAMVRGEVIVHFSHDTTIQGPIELAFEAIQTFYPWSEIMVNRSLGGPIESKLQVIELSLLPPNTHGIMPAGVHRFPFEFPIPPSLPPTLKITNRIAIYFRLTATLRKSYEGTSLADWARRSMTKKKLSDVSHLRLVRAIEATPPRPMTPPSTPSSDSSILASSSSSSISSDNRVVPYHHDLWSQYNNRLSLDEQHDQLVHSMGGRTTDNYTRPLDEMDKEKGVRYKLSVDRTAVALGTSVGLEVVLQPTRVRTKIRSIYLGIEEKRSYKMNIPGRHSSALSDSPAETRRHTESNKMKLKWAYAYPIPPGENGMSLNCYEAMKDLPLGEGVVGSTDNKKNITLLGQQYSHDINDCNILRQLDQPFHRRRQQQDDEDATNGTATSTASPSPSQDKRYIAASILSAIRPSSSAVPSTRPEKKTRKSPSLLSPSSPNTGLVDLKLLDHAIELGEYFEGRFVLPVPPCEGMLHPSMDHDSIKIQHWLRMVVILEQDDGTKFEISLESPVHMLDCRLVADDERQTILPPPPSYHLDDGDRSIQSSVFWEQRQPITTLAQWGTCRRPCPCQISHYKATRAVERKQAKAKDGGSSRSNSPTNSNHGDDNGGGNNSDNRDGTRDQQHQEHPVGAGLQPEWGPPPLYTE</sequence>
<dbReference type="InParanoid" id="A0A163JLU2"/>
<feature type="region of interest" description="Disordered" evidence="1">
    <location>
        <begin position="324"/>
        <end position="344"/>
    </location>
</feature>
<dbReference type="GO" id="GO:0031625">
    <property type="term" value="F:ubiquitin protein ligase binding"/>
    <property type="evidence" value="ECO:0007669"/>
    <property type="project" value="TreeGrafter"/>
</dbReference>
<feature type="region of interest" description="Disordered" evidence="1">
    <location>
        <begin position="625"/>
        <end position="690"/>
    </location>
</feature>
<dbReference type="PANTHER" id="PTHR11188:SF17">
    <property type="entry name" value="FI21816P1"/>
    <property type="match status" value="1"/>
</dbReference>
<feature type="compositionally biased region" description="Pro residues" evidence="1">
    <location>
        <begin position="194"/>
        <end position="203"/>
    </location>
</feature>
<feature type="compositionally biased region" description="Low complexity" evidence="1">
    <location>
        <begin position="204"/>
        <end position="221"/>
    </location>
</feature>
<dbReference type="EMBL" id="LT554264">
    <property type="protein sequence ID" value="SAM03766.1"/>
    <property type="molecule type" value="Genomic_DNA"/>
</dbReference>
<feature type="compositionally biased region" description="Basic and acidic residues" evidence="1">
    <location>
        <begin position="625"/>
        <end position="636"/>
    </location>
</feature>
<accession>A0A163JLU2</accession>
<keyword evidence="4" id="KW-1185">Reference proteome</keyword>
<feature type="region of interest" description="Disordered" evidence="1">
    <location>
        <begin position="416"/>
        <end position="443"/>
    </location>
</feature>
<dbReference type="GO" id="GO:0070086">
    <property type="term" value="P:ubiquitin-dependent endocytosis"/>
    <property type="evidence" value="ECO:0007669"/>
    <property type="project" value="TreeGrafter"/>
</dbReference>
<organism evidence="3">
    <name type="scientific">Absidia glauca</name>
    <name type="common">Pin mould</name>
    <dbReference type="NCBI Taxonomy" id="4829"/>
    <lineage>
        <taxon>Eukaryota</taxon>
        <taxon>Fungi</taxon>
        <taxon>Fungi incertae sedis</taxon>
        <taxon>Mucoromycota</taxon>
        <taxon>Mucoromycotina</taxon>
        <taxon>Mucoromycetes</taxon>
        <taxon>Mucorales</taxon>
        <taxon>Cunninghamellaceae</taxon>
        <taxon>Absidia</taxon>
    </lineage>
</organism>
<dbReference type="GO" id="GO:0030674">
    <property type="term" value="F:protein-macromolecule adaptor activity"/>
    <property type="evidence" value="ECO:0007669"/>
    <property type="project" value="TreeGrafter"/>
</dbReference>
<dbReference type="InterPro" id="IPR050357">
    <property type="entry name" value="Arrestin_domain-protein"/>
</dbReference>
<proteinExistence type="predicted"/>
<evidence type="ECO:0000259" key="2">
    <source>
        <dbReference type="SMART" id="SM01017"/>
    </source>
</evidence>
<dbReference type="GO" id="GO:0005829">
    <property type="term" value="C:cytosol"/>
    <property type="evidence" value="ECO:0007669"/>
    <property type="project" value="TreeGrafter"/>
</dbReference>
<dbReference type="SMART" id="SM01017">
    <property type="entry name" value="Arrestin_C"/>
    <property type="match status" value="1"/>
</dbReference>
<dbReference type="Gene3D" id="2.60.40.640">
    <property type="match status" value="1"/>
</dbReference>
<feature type="compositionally biased region" description="Basic and acidic residues" evidence="1">
    <location>
        <begin position="659"/>
        <end position="672"/>
    </location>
</feature>
<gene>
    <name evidence="3" type="primary">ABSGL_09612.1 scaffold 11483</name>
</gene>
<dbReference type="AlphaFoldDB" id="A0A163JLU2"/>
<feature type="region of interest" description="Disordered" evidence="1">
    <location>
        <begin position="457"/>
        <end position="482"/>
    </location>
</feature>
<dbReference type="InterPro" id="IPR011022">
    <property type="entry name" value="Arrestin_C-like"/>
</dbReference>
<name>A0A163JLU2_ABSGL</name>
<reference evidence="3" key="1">
    <citation type="submission" date="2016-04" db="EMBL/GenBank/DDBJ databases">
        <authorList>
            <person name="Evans L.H."/>
            <person name="Alamgir A."/>
            <person name="Owens N."/>
            <person name="Weber N.D."/>
            <person name="Virtaneva K."/>
            <person name="Barbian K."/>
            <person name="Babar A."/>
            <person name="Rosenke K."/>
        </authorList>
    </citation>
    <scope>NUCLEOTIDE SEQUENCE [LARGE SCALE GENOMIC DNA]</scope>
    <source>
        <strain evidence="3">CBS 101.48</strain>
    </source>
</reference>